<comment type="similarity">
    <text evidence="1">Belongs to the peptidase S10 family.</text>
</comment>
<dbReference type="Pfam" id="PF00450">
    <property type="entry name" value="Peptidase_S10"/>
    <property type="match status" value="1"/>
</dbReference>
<dbReference type="PRINTS" id="PR00724">
    <property type="entry name" value="CRBOXYPTASEC"/>
</dbReference>
<evidence type="ECO:0000313" key="2">
    <source>
        <dbReference type="EMBL" id="CAK9154472.1"/>
    </source>
</evidence>
<dbReference type="PANTHER" id="PTHR11802:SF470">
    <property type="entry name" value="CARBOXYPEPTIDASE"/>
    <property type="match status" value="1"/>
</dbReference>
<dbReference type="Proteomes" id="UP001642360">
    <property type="component" value="Unassembled WGS sequence"/>
</dbReference>
<dbReference type="AlphaFoldDB" id="A0ABC8UXM9"/>
<name>A0ABC8UXM9_9AQUA</name>
<dbReference type="InterPro" id="IPR001563">
    <property type="entry name" value="Peptidase_S10"/>
</dbReference>
<evidence type="ECO:0000313" key="3">
    <source>
        <dbReference type="EMBL" id="CAK9185846.1"/>
    </source>
</evidence>
<evidence type="ECO:0000313" key="4">
    <source>
        <dbReference type="Proteomes" id="UP001642360"/>
    </source>
</evidence>
<dbReference type="EMBL" id="CAUOFW020009457">
    <property type="protein sequence ID" value="CAK9185846.1"/>
    <property type="molecule type" value="Genomic_DNA"/>
</dbReference>
<dbReference type="SUPFAM" id="SSF53474">
    <property type="entry name" value="alpha/beta-Hydrolases"/>
    <property type="match status" value="1"/>
</dbReference>
<accession>A0ABC8UXM9</accession>
<sequence length="145" mass="15952">MLSNPSPAASFGFDTSTGSLPVYIGYVTVDPKAGRALFYYFVESPQNSSTKPLVLFIGGAPMCSSLGIGAMMELGPFKVHEDGKTLYRNGYAWNSEANIIFLEFPAGVGFSYSNRTSDYDLNGETVRDSFTWRDFLNTRLEISLL</sequence>
<comment type="caution">
    <text evidence="3">The sequence shown here is derived from an EMBL/GenBank/DDBJ whole genome shotgun (WGS) entry which is preliminary data.</text>
</comment>
<protein>
    <submittedName>
        <fullName evidence="3">Uncharacterized protein</fullName>
    </submittedName>
</protein>
<reference evidence="3 4" key="1">
    <citation type="submission" date="2024-02" db="EMBL/GenBank/DDBJ databases">
        <authorList>
            <person name="Vignale AGUSTIN F."/>
            <person name="Sosa J E."/>
            <person name="Modenutti C."/>
        </authorList>
    </citation>
    <scope>NUCLEOTIDE SEQUENCE [LARGE SCALE GENOMIC DNA]</scope>
</reference>
<proteinExistence type="inferred from homology"/>
<dbReference type="Gene3D" id="3.40.50.1820">
    <property type="entry name" value="alpha/beta hydrolase"/>
    <property type="match status" value="1"/>
</dbReference>
<dbReference type="EMBL" id="CAUOFW020002531">
    <property type="protein sequence ID" value="CAK9154472.1"/>
    <property type="molecule type" value="Genomic_DNA"/>
</dbReference>
<gene>
    <name evidence="2" type="ORF">ILEXP_LOCUS22791</name>
    <name evidence="3" type="ORF">ILEXP_LOCUS56294</name>
</gene>
<keyword evidence="4" id="KW-1185">Reference proteome</keyword>
<dbReference type="PANTHER" id="PTHR11802">
    <property type="entry name" value="SERINE PROTEASE FAMILY S10 SERINE CARBOXYPEPTIDASE"/>
    <property type="match status" value="1"/>
</dbReference>
<dbReference type="InterPro" id="IPR029058">
    <property type="entry name" value="AB_hydrolase_fold"/>
</dbReference>
<evidence type="ECO:0000256" key="1">
    <source>
        <dbReference type="ARBA" id="ARBA00009431"/>
    </source>
</evidence>
<organism evidence="3 4">
    <name type="scientific">Ilex paraguariensis</name>
    <name type="common">yerba mate</name>
    <dbReference type="NCBI Taxonomy" id="185542"/>
    <lineage>
        <taxon>Eukaryota</taxon>
        <taxon>Viridiplantae</taxon>
        <taxon>Streptophyta</taxon>
        <taxon>Embryophyta</taxon>
        <taxon>Tracheophyta</taxon>
        <taxon>Spermatophyta</taxon>
        <taxon>Magnoliopsida</taxon>
        <taxon>eudicotyledons</taxon>
        <taxon>Gunneridae</taxon>
        <taxon>Pentapetalae</taxon>
        <taxon>asterids</taxon>
        <taxon>campanulids</taxon>
        <taxon>Aquifoliales</taxon>
        <taxon>Aquifoliaceae</taxon>
        <taxon>Ilex</taxon>
    </lineage>
</organism>